<dbReference type="eggNOG" id="ENOG502ZGTE">
    <property type="taxonomic scope" value="Bacteria"/>
</dbReference>
<gene>
    <name evidence="1" type="ORF">PAERUG_P19_London_7_VIM_2_05_10_01893</name>
</gene>
<reference evidence="2" key="1">
    <citation type="submission" date="2015-06" db="EMBL/GenBank/DDBJ databases">
        <authorList>
            <person name="Radhakrishnan Rajesh"/>
            <person name="Underwood Anthony"/>
            <person name="Al-Shahib Ali"/>
        </authorList>
    </citation>
    <scope>NUCLEOTIDE SEQUENCE [LARGE SCALE GENOMIC DNA]</scope>
    <source>
        <strain evidence="2">P19_London_7_VIM_2_05_10</strain>
    </source>
</reference>
<dbReference type="EMBL" id="CVVU01000111">
    <property type="protein sequence ID" value="CRO54298.1"/>
    <property type="molecule type" value="Genomic_DNA"/>
</dbReference>
<dbReference type="AlphaFoldDB" id="A0A080VT35"/>
<dbReference type="RefSeq" id="WP_003459419.1">
    <property type="nucleotide sequence ID" value="NZ_AP024513.1"/>
</dbReference>
<sequence>MIKAIDEMLKLWAEEMHAPGSNGGGYAGGNLIAMLIASKGEVVRGHRGSRVILDRVAEVDRLVNRLPEELKNVVVEHYLNRDSFPEQKYRHCGCSRNTFYLRLHVAHQGIQDGLLRRAA</sequence>
<name>A0A080VT35_PSEAI</name>
<evidence type="ECO:0000313" key="2">
    <source>
        <dbReference type="Proteomes" id="UP000045039"/>
    </source>
</evidence>
<evidence type="ECO:0000313" key="1">
    <source>
        <dbReference type="EMBL" id="CRO54298.1"/>
    </source>
</evidence>
<comment type="caution">
    <text evidence="1">The sequence shown here is derived from an EMBL/GenBank/DDBJ whole genome shotgun (WGS) entry which is preliminary data.</text>
</comment>
<protein>
    <submittedName>
        <fullName evidence="1">Uncharacterized protein</fullName>
    </submittedName>
</protein>
<dbReference type="Proteomes" id="UP000045039">
    <property type="component" value="Unassembled WGS sequence"/>
</dbReference>
<organism evidence="1 2">
    <name type="scientific">Pseudomonas aeruginosa</name>
    <dbReference type="NCBI Taxonomy" id="287"/>
    <lineage>
        <taxon>Bacteria</taxon>
        <taxon>Pseudomonadati</taxon>
        <taxon>Pseudomonadota</taxon>
        <taxon>Gammaproteobacteria</taxon>
        <taxon>Pseudomonadales</taxon>
        <taxon>Pseudomonadaceae</taxon>
        <taxon>Pseudomonas</taxon>
    </lineage>
</organism>
<proteinExistence type="predicted"/>
<accession>A0A080VT35</accession>